<comment type="caution">
    <text evidence="2">The sequence shown here is derived from an EMBL/GenBank/DDBJ whole genome shotgun (WGS) entry which is preliminary data.</text>
</comment>
<feature type="compositionally biased region" description="Basic residues" evidence="1">
    <location>
        <begin position="118"/>
        <end position="132"/>
    </location>
</feature>
<organism evidence="2 3">
    <name type="scientific">Scophthalmus maximus</name>
    <name type="common">Turbot</name>
    <name type="synonym">Psetta maxima</name>
    <dbReference type="NCBI Taxonomy" id="52904"/>
    <lineage>
        <taxon>Eukaryota</taxon>
        <taxon>Metazoa</taxon>
        <taxon>Chordata</taxon>
        <taxon>Craniata</taxon>
        <taxon>Vertebrata</taxon>
        <taxon>Euteleostomi</taxon>
        <taxon>Actinopterygii</taxon>
        <taxon>Neopterygii</taxon>
        <taxon>Teleostei</taxon>
        <taxon>Neoteleostei</taxon>
        <taxon>Acanthomorphata</taxon>
        <taxon>Carangaria</taxon>
        <taxon>Pleuronectiformes</taxon>
        <taxon>Pleuronectoidei</taxon>
        <taxon>Scophthalmidae</taxon>
        <taxon>Scophthalmus</taxon>
    </lineage>
</organism>
<proteinExistence type="predicted"/>
<reference evidence="2 3" key="1">
    <citation type="submission" date="2019-06" db="EMBL/GenBank/DDBJ databases">
        <title>Draft genomes of female and male turbot (Scophthalmus maximus).</title>
        <authorList>
            <person name="Xu H."/>
            <person name="Xu X.-W."/>
            <person name="Shao C."/>
            <person name="Chen S."/>
        </authorList>
    </citation>
    <scope>NUCLEOTIDE SEQUENCE [LARGE SCALE GENOMIC DNA]</scope>
    <source>
        <strain evidence="2">Ysfricsl-2016a</strain>
        <tissue evidence="2">Blood</tissue>
    </source>
</reference>
<evidence type="ECO:0000313" key="2">
    <source>
        <dbReference type="EMBL" id="KAF0047406.1"/>
    </source>
</evidence>
<evidence type="ECO:0000313" key="3">
    <source>
        <dbReference type="Proteomes" id="UP000438429"/>
    </source>
</evidence>
<name>A0A6A4TIR1_SCOMX</name>
<gene>
    <name evidence="2" type="ORF">F2P81_001039</name>
</gene>
<feature type="region of interest" description="Disordered" evidence="1">
    <location>
        <begin position="105"/>
        <end position="151"/>
    </location>
</feature>
<protein>
    <submittedName>
        <fullName evidence="2">Uncharacterized protein</fullName>
    </submittedName>
</protein>
<dbReference type="AlphaFoldDB" id="A0A6A4TIR1"/>
<sequence length="269" mass="31263">MLSLLQSDFKVSFESLTTLHDNVTSKVTVAVWLLMPVSLLEQPIQIDRDVWIHKSNSEMTVYNESINCQLFMMLQHYRITTHITTHFLIRIEWLMLCHNDGEQVRQQASDGREGKLKLMPHRQNAKPSKQTHRLRDTSHEERQGRDGGREGLFPTSGLWQRQWAFRTERRRQRLFSEDFLRATYSCSLDKVADRLQLTAFELKAMDANQGTLPKQWTVMLMSGTLLSSSFLLPLQRIRGFSPPCCLFTVSESHMFCDNELASMAPERLT</sequence>
<dbReference type="Proteomes" id="UP000438429">
    <property type="component" value="Unassembled WGS sequence"/>
</dbReference>
<dbReference type="EMBL" id="VEVO01000001">
    <property type="protein sequence ID" value="KAF0047406.1"/>
    <property type="molecule type" value="Genomic_DNA"/>
</dbReference>
<evidence type="ECO:0000256" key="1">
    <source>
        <dbReference type="SAM" id="MobiDB-lite"/>
    </source>
</evidence>
<accession>A0A6A4TIR1</accession>
<feature type="compositionally biased region" description="Basic and acidic residues" evidence="1">
    <location>
        <begin position="133"/>
        <end position="149"/>
    </location>
</feature>